<dbReference type="EMBL" id="JBHUIP010000012">
    <property type="protein sequence ID" value="MFD2263752.1"/>
    <property type="molecule type" value="Genomic_DNA"/>
</dbReference>
<dbReference type="PANTHER" id="PTHR42887">
    <property type="entry name" value="OS12G0638800 PROTEIN"/>
    <property type="match status" value="1"/>
</dbReference>
<dbReference type="SUPFAM" id="SSF160996">
    <property type="entry name" value="HI0933 insert domain-like"/>
    <property type="match status" value="1"/>
</dbReference>
<dbReference type="PRINTS" id="PR00420">
    <property type="entry name" value="RNGMNOXGNASE"/>
</dbReference>
<keyword evidence="3" id="KW-0274">FAD</keyword>
<comment type="cofactor">
    <cofactor evidence="1">
        <name>FAD</name>
        <dbReference type="ChEBI" id="CHEBI:57692"/>
    </cofactor>
</comment>
<dbReference type="RefSeq" id="WP_379876798.1">
    <property type="nucleotide sequence ID" value="NZ_JBHUIP010000012.1"/>
</dbReference>
<dbReference type="Gene3D" id="1.10.8.260">
    <property type="entry name" value="HI0933 insert domain-like"/>
    <property type="match status" value="1"/>
</dbReference>
<feature type="domain" description="RsdA/BaiN/AoA(So)-like Rossmann fold-like" evidence="4">
    <location>
        <begin position="8"/>
        <end position="395"/>
    </location>
</feature>
<gene>
    <name evidence="6" type="ORF">ACFSM5_12700</name>
</gene>
<dbReference type="Proteomes" id="UP001597295">
    <property type="component" value="Unassembled WGS sequence"/>
</dbReference>
<evidence type="ECO:0000313" key="6">
    <source>
        <dbReference type="EMBL" id="MFD2263752.1"/>
    </source>
</evidence>
<dbReference type="InterPro" id="IPR055178">
    <property type="entry name" value="RsdA/BaiN/AoA(So)-like_dom"/>
</dbReference>
<sequence>MTATLACDVAIVGGGPAGLMAADRLLKAGRSVHLFDAMPSLGRKFLLAGRGGLNLTHSEPLDRFKTRYRAAAPIVGAWVEDFTPGDLRVFAADLGIETFIGTSGRVFPKEFKAAPLLRAWLANLRARGLQIHVRHRWTGGSLPNTVSFETPDGPLQVTAKALLLALGGASWPSLGSDGCWTAPLAAIGIPSTALQPANCGFEADWSPHLKGFAGTPFKNVALRVGEEEARGEMILTETGIEGGLVYALSGAIRDRIVTQGICTAYLDLKPDLTPENLAAKLTAPRGSASYSTFLKKALRLSPAAIALAREAGPLPTDPVSLAGWLKALPLPLHRPRPIAEAISTAGGVQLDALTPDLMAKARPGVFLAGEMLDWEAPTGGYLLQACFASGVRAARGIEGFLTPAV</sequence>
<protein>
    <submittedName>
        <fullName evidence="6">TIGR03862 family flavoprotein</fullName>
    </submittedName>
</protein>
<proteinExistence type="predicted"/>
<dbReference type="PANTHER" id="PTHR42887:SF1">
    <property type="entry name" value="BLR3961 PROTEIN"/>
    <property type="match status" value="1"/>
</dbReference>
<dbReference type="Gene3D" id="2.40.30.10">
    <property type="entry name" value="Translation factors"/>
    <property type="match status" value="1"/>
</dbReference>
<dbReference type="InterPro" id="IPR023166">
    <property type="entry name" value="BaiN-like_dom_sf"/>
</dbReference>
<organism evidence="6 7">
    <name type="scientific">Lacibacterium aquatile</name>
    <dbReference type="NCBI Taxonomy" id="1168082"/>
    <lineage>
        <taxon>Bacteria</taxon>
        <taxon>Pseudomonadati</taxon>
        <taxon>Pseudomonadota</taxon>
        <taxon>Alphaproteobacteria</taxon>
        <taxon>Rhodospirillales</taxon>
        <taxon>Rhodospirillaceae</taxon>
    </lineage>
</organism>
<feature type="domain" description="RsdA/BaiN/AoA(So)-like insert" evidence="5">
    <location>
        <begin position="195"/>
        <end position="343"/>
    </location>
</feature>
<name>A0ABW5DRI4_9PROT</name>
<evidence type="ECO:0000259" key="4">
    <source>
        <dbReference type="Pfam" id="PF03486"/>
    </source>
</evidence>
<accession>A0ABW5DRI4</accession>
<dbReference type="InterPro" id="IPR004792">
    <property type="entry name" value="BaiN-like"/>
</dbReference>
<evidence type="ECO:0000259" key="5">
    <source>
        <dbReference type="Pfam" id="PF22780"/>
    </source>
</evidence>
<dbReference type="NCBIfam" id="TIGR03862">
    <property type="entry name" value="flavo_PP4765"/>
    <property type="match status" value="1"/>
</dbReference>
<dbReference type="InterPro" id="IPR022460">
    <property type="entry name" value="Flavoprotein_PP4765"/>
</dbReference>
<dbReference type="InterPro" id="IPR036188">
    <property type="entry name" value="FAD/NAD-bd_sf"/>
</dbReference>
<reference evidence="7" key="1">
    <citation type="journal article" date="2019" name="Int. J. Syst. Evol. Microbiol.">
        <title>The Global Catalogue of Microorganisms (GCM) 10K type strain sequencing project: providing services to taxonomists for standard genome sequencing and annotation.</title>
        <authorList>
            <consortium name="The Broad Institute Genomics Platform"/>
            <consortium name="The Broad Institute Genome Sequencing Center for Infectious Disease"/>
            <person name="Wu L."/>
            <person name="Ma J."/>
        </authorList>
    </citation>
    <scope>NUCLEOTIDE SEQUENCE [LARGE SCALE GENOMIC DNA]</scope>
    <source>
        <strain evidence="7">CGMCC 1.19062</strain>
    </source>
</reference>
<dbReference type="Pfam" id="PF03486">
    <property type="entry name" value="HI0933_like"/>
    <property type="match status" value="1"/>
</dbReference>
<evidence type="ECO:0000313" key="7">
    <source>
        <dbReference type="Proteomes" id="UP001597295"/>
    </source>
</evidence>
<dbReference type="SUPFAM" id="SSF51905">
    <property type="entry name" value="FAD/NAD(P)-binding domain"/>
    <property type="match status" value="1"/>
</dbReference>
<keyword evidence="2" id="KW-0285">Flavoprotein</keyword>
<dbReference type="Pfam" id="PF22780">
    <property type="entry name" value="HI0933_like_1st"/>
    <property type="match status" value="1"/>
</dbReference>
<evidence type="ECO:0000256" key="1">
    <source>
        <dbReference type="ARBA" id="ARBA00001974"/>
    </source>
</evidence>
<dbReference type="InterPro" id="IPR057661">
    <property type="entry name" value="RsdA/BaiN/AoA(So)_Rossmann"/>
</dbReference>
<keyword evidence="7" id="KW-1185">Reference proteome</keyword>
<evidence type="ECO:0000256" key="3">
    <source>
        <dbReference type="ARBA" id="ARBA00022827"/>
    </source>
</evidence>
<dbReference type="NCBIfam" id="TIGR00275">
    <property type="entry name" value="aminoacetone oxidase family FAD-binding enzyme"/>
    <property type="match status" value="1"/>
</dbReference>
<evidence type="ECO:0000256" key="2">
    <source>
        <dbReference type="ARBA" id="ARBA00022630"/>
    </source>
</evidence>
<comment type="caution">
    <text evidence="6">The sequence shown here is derived from an EMBL/GenBank/DDBJ whole genome shotgun (WGS) entry which is preliminary data.</text>
</comment>
<dbReference type="Gene3D" id="3.50.50.60">
    <property type="entry name" value="FAD/NAD(P)-binding domain"/>
    <property type="match status" value="1"/>
</dbReference>